<dbReference type="PRINTS" id="PR00111">
    <property type="entry name" value="ABHYDROLASE"/>
</dbReference>
<organism evidence="3 4">
    <name type="scientific">Actinomadura gamaensis</name>
    <dbReference type="NCBI Taxonomy" id="1763541"/>
    <lineage>
        <taxon>Bacteria</taxon>
        <taxon>Bacillati</taxon>
        <taxon>Actinomycetota</taxon>
        <taxon>Actinomycetes</taxon>
        <taxon>Streptosporangiales</taxon>
        <taxon>Thermomonosporaceae</taxon>
        <taxon>Actinomadura</taxon>
    </lineage>
</organism>
<keyword evidence="3" id="KW-0378">Hydrolase</keyword>
<protein>
    <submittedName>
        <fullName evidence="3">Alpha/beta fold hydrolase</fullName>
    </submittedName>
</protein>
<dbReference type="Proteomes" id="UP001595872">
    <property type="component" value="Unassembled WGS sequence"/>
</dbReference>
<keyword evidence="4" id="KW-1185">Reference proteome</keyword>
<dbReference type="Gene3D" id="3.40.50.1820">
    <property type="entry name" value="alpha/beta hydrolase"/>
    <property type="match status" value="1"/>
</dbReference>
<feature type="domain" description="AB hydrolase-1" evidence="2">
    <location>
        <begin position="51"/>
        <end position="295"/>
    </location>
</feature>
<evidence type="ECO:0000313" key="3">
    <source>
        <dbReference type="EMBL" id="MFC4910817.1"/>
    </source>
</evidence>
<sequence length="304" mass="31882">MTRGERTTVERDGADGGPVAPGGRIAAAGGERVHVVESGPPDAPALLLSTGLGGAWFDWEPVIGLLHDRYRVIAFDRPGLGLSPAARRPASLRRDVGVLADLARASGGPVTVVAHSMAGFHAEALARLHPDAVRALVLVDPSCEERVNCAGLRISAAVHPVLRATGAGLEATRLSRVIGPFGRRITLKQVTERAEPVPPEVVRSVYGRGAVLGAVIAEDVAYREAAADLLALRERRPLPAIPLEVLTALGDAGDGLEWAGCHRRLAGMSPRGHQVDLPDCPHMVQFDRPDAVADAVDRVHGGAS</sequence>
<dbReference type="InterPro" id="IPR050266">
    <property type="entry name" value="AB_hydrolase_sf"/>
</dbReference>
<dbReference type="InterPro" id="IPR000073">
    <property type="entry name" value="AB_hydrolase_1"/>
</dbReference>
<evidence type="ECO:0000256" key="1">
    <source>
        <dbReference type="SAM" id="MobiDB-lite"/>
    </source>
</evidence>
<dbReference type="PANTHER" id="PTHR43798:SF33">
    <property type="entry name" value="HYDROLASE, PUTATIVE (AFU_ORTHOLOGUE AFUA_2G14860)-RELATED"/>
    <property type="match status" value="1"/>
</dbReference>
<reference evidence="4" key="1">
    <citation type="journal article" date="2019" name="Int. J. Syst. Evol. Microbiol.">
        <title>The Global Catalogue of Microorganisms (GCM) 10K type strain sequencing project: providing services to taxonomists for standard genome sequencing and annotation.</title>
        <authorList>
            <consortium name="The Broad Institute Genomics Platform"/>
            <consortium name="The Broad Institute Genome Sequencing Center for Infectious Disease"/>
            <person name="Wu L."/>
            <person name="Ma J."/>
        </authorList>
    </citation>
    <scope>NUCLEOTIDE SEQUENCE [LARGE SCALE GENOMIC DNA]</scope>
    <source>
        <strain evidence="4">KLKA75</strain>
    </source>
</reference>
<feature type="compositionally biased region" description="Basic and acidic residues" evidence="1">
    <location>
        <begin position="1"/>
        <end position="14"/>
    </location>
</feature>
<dbReference type="InterPro" id="IPR029058">
    <property type="entry name" value="AB_hydrolase_fold"/>
</dbReference>
<dbReference type="EMBL" id="JBHSIT010000008">
    <property type="protein sequence ID" value="MFC4910817.1"/>
    <property type="molecule type" value="Genomic_DNA"/>
</dbReference>
<accession>A0ABV9U2X6</accession>
<comment type="caution">
    <text evidence="3">The sequence shown here is derived from an EMBL/GenBank/DDBJ whole genome shotgun (WGS) entry which is preliminary data.</text>
</comment>
<dbReference type="SUPFAM" id="SSF53474">
    <property type="entry name" value="alpha/beta-Hydrolases"/>
    <property type="match status" value="1"/>
</dbReference>
<evidence type="ECO:0000259" key="2">
    <source>
        <dbReference type="Pfam" id="PF12697"/>
    </source>
</evidence>
<dbReference type="Pfam" id="PF12697">
    <property type="entry name" value="Abhydrolase_6"/>
    <property type="match status" value="1"/>
</dbReference>
<feature type="region of interest" description="Disordered" evidence="1">
    <location>
        <begin position="1"/>
        <end position="21"/>
    </location>
</feature>
<dbReference type="RefSeq" id="WP_378259473.1">
    <property type="nucleotide sequence ID" value="NZ_JBHSIT010000008.1"/>
</dbReference>
<proteinExistence type="predicted"/>
<gene>
    <name evidence="3" type="ORF">ACFPCY_26125</name>
</gene>
<name>A0ABV9U2X6_9ACTN</name>
<dbReference type="PANTHER" id="PTHR43798">
    <property type="entry name" value="MONOACYLGLYCEROL LIPASE"/>
    <property type="match status" value="1"/>
</dbReference>
<evidence type="ECO:0000313" key="4">
    <source>
        <dbReference type="Proteomes" id="UP001595872"/>
    </source>
</evidence>
<dbReference type="GO" id="GO:0016787">
    <property type="term" value="F:hydrolase activity"/>
    <property type="evidence" value="ECO:0007669"/>
    <property type="project" value="UniProtKB-KW"/>
</dbReference>